<name>A0ABM8G972_9MICO</name>
<evidence type="ECO:0000313" key="2">
    <source>
        <dbReference type="Proteomes" id="UP001321498"/>
    </source>
</evidence>
<gene>
    <name evidence="1" type="ORF">GCM10025866_06530</name>
</gene>
<dbReference type="PANTHER" id="PTHR36439:SF1">
    <property type="entry name" value="DUF1697 DOMAIN-CONTAINING PROTEIN"/>
    <property type="match status" value="1"/>
</dbReference>
<accession>A0ABM8G972</accession>
<keyword evidence="2" id="KW-1185">Reference proteome</keyword>
<dbReference type="PANTHER" id="PTHR36439">
    <property type="entry name" value="BLL4334 PROTEIN"/>
    <property type="match status" value="1"/>
</dbReference>
<proteinExistence type="predicted"/>
<evidence type="ECO:0008006" key="3">
    <source>
        <dbReference type="Google" id="ProtNLM"/>
    </source>
</evidence>
<dbReference type="PIRSF" id="PIRSF008502">
    <property type="entry name" value="UCP008502"/>
    <property type="match status" value="1"/>
</dbReference>
<dbReference type="InterPro" id="IPR012545">
    <property type="entry name" value="DUF1697"/>
</dbReference>
<reference evidence="2" key="1">
    <citation type="journal article" date="2019" name="Int. J. Syst. Evol. Microbiol.">
        <title>The Global Catalogue of Microorganisms (GCM) 10K type strain sequencing project: providing services to taxonomists for standard genome sequencing and annotation.</title>
        <authorList>
            <consortium name="The Broad Institute Genomics Platform"/>
            <consortium name="The Broad Institute Genome Sequencing Center for Infectious Disease"/>
            <person name="Wu L."/>
            <person name="Ma J."/>
        </authorList>
    </citation>
    <scope>NUCLEOTIDE SEQUENCE [LARGE SCALE GENOMIC DNA]</scope>
    <source>
        <strain evidence="2">NBRC 108725</strain>
    </source>
</reference>
<dbReference type="Pfam" id="PF08002">
    <property type="entry name" value="DUF1697"/>
    <property type="match status" value="1"/>
</dbReference>
<dbReference type="EMBL" id="AP027731">
    <property type="protein sequence ID" value="BDZ44744.1"/>
    <property type="molecule type" value="Genomic_DNA"/>
</dbReference>
<dbReference type="Proteomes" id="UP001321498">
    <property type="component" value="Chromosome"/>
</dbReference>
<protein>
    <recommendedName>
        <fullName evidence="3">Pyridoxamine 5-phosphate oxidase</fullName>
    </recommendedName>
</protein>
<dbReference type="SUPFAM" id="SSF160379">
    <property type="entry name" value="SP0830-like"/>
    <property type="match status" value="1"/>
</dbReference>
<sequence length="185" mass="19238">MPSKASPGTDGSGMRAVALLRGINVGGVRVPMAELQGLLADAGYANVKTLLASGNVLLDADGKPADVAQRLEKLVGERFAYPARILVVPIEEVAAAVDGYPFEAADDLHSYVVFTEDAATTAELAAEAAQLPEGDRVAASGSLLYWSVAVGSTLDSPFGKLLAKKRAPFTTTRNIRTLQKILAAG</sequence>
<evidence type="ECO:0000313" key="1">
    <source>
        <dbReference type="EMBL" id="BDZ44744.1"/>
    </source>
</evidence>
<dbReference type="Gene3D" id="3.30.70.1280">
    <property type="entry name" value="SP0830-like domains"/>
    <property type="match status" value="1"/>
</dbReference>
<organism evidence="1 2">
    <name type="scientific">Naasia aerilata</name>
    <dbReference type="NCBI Taxonomy" id="1162966"/>
    <lineage>
        <taxon>Bacteria</taxon>
        <taxon>Bacillati</taxon>
        <taxon>Actinomycetota</taxon>
        <taxon>Actinomycetes</taxon>
        <taxon>Micrococcales</taxon>
        <taxon>Microbacteriaceae</taxon>
        <taxon>Naasia</taxon>
    </lineage>
</organism>